<dbReference type="SUPFAM" id="SSF50044">
    <property type="entry name" value="SH3-domain"/>
    <property type="match status" value="1"/>
</dbReference>
<feature type="region of interest" description="Disordered" evidence="3">
    <location>
        <begin position="48"/>
        <end position="109"/>
    </location>
</feature>
<dbReference type="PANTHER" id="PTHR45929:SF7">
    <property type="entry name" value="LAS SEVENTEEN-BINDING PROTEIN 1"/>
    <property type="match status" value="1"/>
</dbReference>
<dbReference type="CDD" id="cd00174">
    <property type="entry name" value="SH3"/>
    <property type="match status" value="1"/>
</dbReference>
<feature type="compositionally biased region" description="Low complexity" evidence="3">
    <location>
        <begin position="54"/>
        <end position="68"/>
    </location>
</feature>
<dbReference type="PANTHER" id="PTHR45929">
    <property type="entry name" value="JAK PATHWAY SIGNAL TRANSDUCTION ADAPTOR MOLECULE"/>
    <property type="match status" value="1"/>
</dbReference>
<dbReference type="Gene3D" id="2.30.30.40">
    <property type="entry name" value="SH3 Domains"/>
    <property type="match status" value="1"/>
</dbReference>
<evidence type="ECO:0000256" key="2">
    <source>
        <dbReference type="PROSITE-ProRule" id="PRU00192"/>
    </source>
</evidence>
<feature type="region of interest" description="Disordered" evidence="3">
    <location>
        <begin position="175"/>
        <end position="214"/>
    </location>
</feature>
<dbReference type="Pfam" id="PF00018">
    <property type="entry name" value="SH3_1"/>
    <property type="match status" value="1"/>
</dbReference>
<dbReference type="InterPro" id="IPR036028">
    <property type="entry name" value="SH3-like_dom_sf"/>
</dbReference>
<dbReference type="InterPro" id="IPR050670">
    <property type="entry name" value="STAM"/>
</dbReference>
<dbReference type="STRING" id="1076935.U4L4Z7"/>
<feature type="compositionally biased region" description="Pro residues" evidence="3">
    <location>
        <begin position="96"/>
        <end position="107"/>
    </location>
</feature>
<sequence length="248" mass="26346">MAFNQAALQNRAIRSIQTELEFLHETSILTTDRFNQIMNLLPNPTALHTLRTGTPAQAPAQSSTPAVPHLGFTPPMSPPASTKTPAHEKAMQPISGPTPPAPPPPSYTPTALVLSRAEAQWGFNGSEAGDLSFQQGDVIEVVEKVKDDWWRGRVLGSTEIGLFPSSYVKETQVLARGGPPLPGRKDGGYGQGGNMMTDVAHHPQQHPQGEEQKSALAKNGEKFGKKLGNAAIFGAGATIGGKIVNGIF</sequence>
<name>U4L4Z7_PYROM</name>
<evidence type="ECO:0000256" key="3">
    <source>
        <dbReference type="SAM" id="MobiDB-lite"/>
    </source>
</evidence>
<feature type="domain" description="SH3" evidence="4">
    <location>
        <begin position="112"/>
        <end position="173"/>
    </location>
</feature>
<dbReference type="PROSITE" id="PS50002">
    <property type="entry name" value="SH3"/>
    <property type="match status" value="1"/>
</dbReference>
<keyword evidence="6" id="KW-1185">Reference proteome</keyword>
<proteinExistence type="predicted"/>
<dbReference type="InterPro" id="IPR001452">
    <property type="entry name" value="SH3_domain"/>
</dbReference>
<evidence type="ECO:0000259" key="4">
    <source>
        <dbReference type="PROSITE" id="PS50002"/>
    </source>
</evidence>
<dbReference type="PRINTS" id="PR00452">
    <property type="entry name" value="SH3DOMAIN"/>
</dbReference>
<dbReference type="AlphaFoldDB" id="U4L4Z7"/>
<dbReference type="eggNOG" id="KOG3601">
    <property type="taxonomic scope" value="Eukaryota"/>
</dbReference>
<gene>
    <name evidence="5" type="ORF">PCON_11282</name>
</gene>
<evidence type="ECO:0000313" key="6">
    <source>
        <dbReference type="Proteomes" id="UP000018144"/>
    </source>
</evidence>
<dbReference type="SMART" id="SM00326">
    <property type="entry name" value="SH3"/>
    <property type="match status" value="1"/>
</dbReference>
<dbReference type="EMBL" id="HF935630">
    <property type="protein sequence ID" value="CCX11688.1"/>
    <property type="molecule type" value="Genomic_DNA"/>
</dbReference>
<keyword evidence="1 2" id="KW-0728">SH3 domain</keyword>
<organism evidence="5 6">
    <name type="scientific">Pyronema omphalodes (strain CBS 100304)</name>
    <name type="common">Pyronema confluens</name>
    <dbReference type="NCBI Taxonomy" id="1076935"/>
    <lineage>
        <taxon>Eukaryota</taxon>
        <taxon>Fungi</taxon>
        <taxon>Dikarya</taxon>
        <taxon>Ascomycota</taxon>
        <taxon>Pezizomycotina</taxon>
        <taxon>Pezizomycetes</taxon>
        <taxon>Pezizales</taxon>
        <taxon>Pyronemataceae</taxon>
        <taxon>Pyronema</taxon>
    </lineage>
</organism>
<dbReference type="OrthoDB" id="6250593at2759"/>
<dbReference type="OMA" id="EWWKGRN"/>
<accession>U4L4Z7</accession>
<reference evidence="5 6" key="1">
    <citation type="journal article" date="2013" name="PLoS Genet.">
        <title>The genome and development-dependent transcriptomes of Pyronema confluens: a window into fungal evolution.</title>
        <authorList>
            <person name="Traeger S."/>
            <person name="Altegoer F."/>
            <person name="Freitag M."/>
            <person name="Gabaldon T."/>
            <person name="Kempken F."/>
            <person name="Kumar A."/>
            <person name="Marcet-Houben M."/>
            <person name="Poggeler S."/>
            <person name="Stajich J.E."/>
            <person name="Nowrousian M."/>
        </authorList>
    </citation>
    <scope>NUCLEOTIDE SEQUENCE [LARGE SCALE GENOMIC DNA]</scope>
    <source>
        <strain evidence="6">CBS 100304</strain>
        <tissue evidence="5">Vegetative mycelium</tissue>
    </source>
</reference>
<evidence type="ECO:0000256" key="1">
    <source>
        <dbReference type="ARBA" id="ARBA00022443"/>
    </source>
</evidence>
<evidence type="ECO:0000313" key="5">
    <source>
        <dbReference type="EMBL" id="CCX11688.1"/>
    </source>
</evidence>
<dbReference type="Proteomes" id="UP000018144">
    <property type="component" value="Unassembled WGS sequence"/>
</dbReference>
<protein>
    <submittedName>
        <fullName evidence="5">Similar to Class E vacuolar protein-sorting machinery protein HSE1 acc. no. Q0U6X7</fullName>
    </submittedName>
</protein>